<keyword evidence="10" id="KW-1185">Reference proteome</keyword>
<proteinExistence type="inferred from homology"/>
<feature type="disulfide bond" evidence="6">
    <location>
        <begin position="178"/>
        <end position="229"/>
    </location>
</feature>
<feature type="region of interest" description="Disordered" evidence="7">
    <location>
        <begin position="90"/>
        <end position="109"/>
    </location>
</feature>
<dbReference type="GO" id="GO:0005615">
    <property type="term" value="C:extracellular space"/>
    <property type="evidence" value="ECO:0007669"/>
    <property type="project" value="TreeGrafter"/>
</dbReference>
<evidence type="ECO:0000256" key="7">
    <source>
        <dbReference type="SAM" id="MobiDB-lite"/>
    </source>
</evidence>
<name>A0AAV2H924_LYMST</name>
<dbReference type="EMBL" id="CAXITT010000057">
    <property type="protein sequence ID" value="CAL1529884.1"/>
    <property type="molecule type" value="Genomic_DNA"/>
</dbReference>
<accession>A0AAV2H924</accession>
<dbReference type="SUPFAM" id="SSF57501">
    <property type="entry name" value="Cystine-knot cytokines"/>
    <property type="match status" value="1"/>
</dbReference>
<evidence type="ECO:0000313" key="10">
    <source>
        <dbReference type="Proteomes" id="UP001497497"/>
    </source>
</evidence>
<dbReference type="Proteomes" id="UP001497497">
    <property type="component" value="Unassembled WGS sequence"/>
</dbReference>
<organism evidence="9 10">
    <name type="scientific">Lymnaea stagnalis</name>
    <name type="common">Great pond snail</name>
    <name type="synonym">Helix stagnalis</name>
    <dbReference type="NCBI Taxonomy" id="6523"/>
    <lineage>
        <taxon>Eukaryota</taxon>
        <taxon>Metazoa</taxon>
        <taxon>Spiralia</taxon>
        <taxon>Lophotrochozoa</taxon>
        <taxon>Mollusca</taxon>
        <taxon>Gastropoda</taxon>
        <taxon>Heterobranchia</taxon>
        <taxon>Euthyneura</taxon>
        <taxon>Panpulmonata</taxon>
        <taxon>Hygrophila</taxon>
        <taxon>Lymnaeoidea</taxon>
        <taxon>Lymnaeidae</taxon>
        <taxon>Lymnaea</taxon>
    </lineage>
</organism>
<dbReference type="InterPro" id="IPR029034">
    <property type="entry name" value="Cystine-knot_cytokine"/>
</dbReference>
<gene>
    <name evidence="9" type="ORF">GSLYS_00004017001</name>
</gene>
<dbReference type="GO" id="GO:0030514">
    <property type="term" value="P:negative regulation of BMP signaling pathway"/>
    <property type="evidence" value="ECO:0007669"/>
    <property type="project" value="InterPro"/>
</dbReference>
<sequence length="233" mass="26898">MTPQSTLLLFFVFYASANTDFSEPLFRLLQTDGPQTKHGMARRPSPSDHLPIEDLVENESAIYDPRPSDINTRSLRKQLGSKFKRDFMSVQDPNKRSTPAPPLIPLHNGRPQGKRPGFLSLLRSAVLQDGTRVELPTTKKERRKFQKYLWNLTYCPVMYSWKYLGIRFWPQWIKEGSCVNKRSCSLPEGMMCAPSMSSNIALLRWHCADFNDHTTCQWIRVYYPIITECACSC</sequence>
<feature type="disulfide bond" evidence="6">
    <location>
        <begin position="207"/>
        <end position="216"/>
    </location>
</feature>
<evidence type="ECO:0008006" key="11">
    <source>
        <dbReference type="Google" id="ProtNLM"/>
    </source>
</evidence>
<comment type="similarity">
    <text evidence="2">Belongs to the noggin family.</text>
</comment>
<evidence type="ECO:0000313" key="9">
    <source>
        <dbReference type="EMBL" id="CAL1529884.1"/>
    </source>
</evidence>
<feature type="chain" id="PRO_5043785633" description="Noggin" evidence="8">
    <location>
        <begin position="18"/>
        <end position="233"/>
    </location>
</feature>
<evidence type="ECO:0000256" key="6">
    <source>
        <dbReference type="PIRSR" id="PIRSR008129-1"/>
    </source>
</evidence>
<feature type="disulfide bond" evidence="6">
    <location>
        <begin position="184"/>
        <end position="231"/>
    </location>
</feature>
<dbReference type="AlphaFoldDB" id="A0AAV2H924"/>
<dbReference type="Gene3D" id="1.10.287.520">
    <property type="entry name" value="Helix hairpin bin"/>
    <property type="match status" value="1"/>
</dbReference>
<dbReference type="InterPro" id="IPR008717">
    <property type="entry name" value="Noggin"/>
</dbReference>
<feature type="disulfide bond" evidence="6">
    <location>
        <begin position="155"/>
        <end position="192"/>
    </location>
</feature>
<keyword evidence="5 8" id="KW-0732">Signal</keyword>
<dbReference type="PIRSF" id="PIRSF008129">
    <property type="entry name" value="Noggin"/>
    <property type="match status" value="1"/>
</dbReference>
<dbReference type="GO" id="GO:0009953">
    <property type="term" value="P:dorsal/ventral pattern formation"/>
    <property type="evidence" value="ECO:0007669"/>
    <property type="project" value="TreeGrafter"/>
</dbReference>
<keyword evidence="4" id="KW-0964">Secreted</keyword>
<dbReference type="Pfam" id="PF05806">
    <property type="entry name" value="Noggin"/>
    <property type="match status" value="1"/>
</dbReference>
<dbReference type="GO" id="GO:0045596">
    <property type="term" value="P:negative regulation of cell differentiation"/>
    <property type="evidence" value="ECO:0007669"/>
    <property type="project" value="InterPro"/>
</dbReference>
<dbReference type="PANTHER" id="PTHR10494">
    <property type="entry name" value="BONE MORPHOGENETIC PROTEIN INHIBITOR, NOGGIN"/>
    <property type="match status" value="1"/>
</dbReference>
<evidence type="ECO:0000256" key="4">
    <source>
        <dbReference type="ARBA" id="ARBA00022525"/>
    </source>
</evidence>
<evidence type="ECO:0000256" key="3">
    <source>
        <dbReference type="ARBA" id="ARBA00022473"/>
    </source>
</evidence>
<keyword evidence="3" id="KW-0217">Developmental protein</keyword>
<comment type="subcellular location">
    <subcellularLocation>
        <location evidence="1">Secreted</location>
    </subcellularLocation>
</comment>
<protein>
    <recommendedName>
        <fullName evidence="11">Noggin</fullName>
    </recommendedName>
</protein>
<feature type="signal peptide" evidence="8">
    <location>
        <begin position="1"/>
        <end position="17"/>
    </location>
</feature>
<evidence type="ECO:0000256" key="8">
    <source>
        <dbReference type="SAM" id="SignalP"/>
    </source>
</evidence>
<dbReference type="Gene3D" id="2.10.90.10">
    <property type="entry name" value="Cystine-knot cytokines"/>
    <property type="match status" value="1"/>
</dbReference>
<dbReference type="PANTHER" id="PTHR10494:SF16">
    <property type="entry name" value="NOGGIN-2-LIKE"/>
    <property type="match status" value="1"/>
</dbReference>
<comment type="caution">
    <text evidence="9">The sequence shown here is derived from an EMBL/GenBank/DDBJ whole genome shotgun (WGS) entry which is preliminary data.</text>
</comment>
<evidence type="ECO:0000256" key="2">
    <source>
        <dbReference type="ARBA" id="ARBA00007480"/>
    </source>
</evidence>
<evidence type="ECO:0000256" key="5">
    <source>
        <dbReference type="ARBA" id="ARBA00022729"/>
    </source>
</evidence>
<evidence type="ECO:0000256" key="1">
    <source>
        <dbReference type="ARBA" id="ARBA00004613"/>
    </source>
</evidence>
<reference evidence="9 10" key="1">
    <citation type="submission" date="2024-04" db="EMBL/GenBank/DDBJ databases">
        <authorList>
            <consortium name="Genoscope - CEA"/>
            <person name="William W."/>
        </authorList>
    </citation>
    <scope>NUCLEOTIDE SEQUENCE [LARGE SCALE GENOMIC DNA]</scope>
</reference>
<keyword evidence="6" id="KW-1015">Disulfide bond</keyword>